<accession>A0A671QAY3</accession>
<dbReference type="RefSeq" id="XP_016302396.1">
    <property type="nucleotide sequence ID" value="XM_016446910.1"/>
</dbReference>
<dbReference type="RefSeq" id="XP_016302397.1">
    <property type="nucleotide sequence ID" value="XM_016446911.1"/>
</dbReference>
<dbReference type="GO" id="GO:0000775">
    <property type="term" value="C:chromosome, centromeric region"/>
    <property type="evidence" value="ECO:0007669"/>
    <property type="project" value="InterPro"/>
</dbReference>
<dbReference type="KEGG" id="sanh:107658387"/>
<dbReference type="GO" id="GO:0034080">
    <property type="term" value="P:CENP-A containing chromatin assembly"/>
    <property type="evidence" value="ECO:0007669"/>
    <property type="project" value="InterPro"/>
</dbReference>
<dbReference type="InterPro" id="IPR027801">
    <property type="entry name" value="CENP-P"/>
</dbReference>
<dbReference type="GO" id="GO:0005634">
    <property type="term" value="C:nucleus"/>
    <property type="evidence" value="ECO:0007669"/>
    <property type="project" value="TreeGrafter"/>
</dbReference>
<dbReference type="AlphaFoldDB" id="A0A671QAY3"/>
<evidence type="ECO:0000313" key="3">
    <source>
        <dbReference type="Proteomes" id="UP000472260"/>
    </source>
</evidence>
<organism evidence="2 3">
    <name type="scientific">Sinocyclocheilus anshuiensis</name>
    <dbReference type="NCBI Taxonomy" id="1608454"/>
    <lineage>
        <taxon>Eukaryota</taxon>
        <taxon>Metazoa</taxon>
        <taxon>Chordata</taxon>
        <taxon>Craniata</taxon>
        <taxon>Vertebrata</taxon>
        <taxon>Euteleostomi</taxon>
        <taxon>Actinopterygii</taxon>
        <taxon>Neopterygii</taxon>
        <taxon>Teleostei</taxon>
        <taxon>Ostariophysi</taxon>
        <taxon>Cypriniformes</taxon>
        <taxon>Cyprinidae</taxon>
        <taxon>Cyprininae</taxon>
        <taxon>Sinocyclocheilus</taxon>
    </lineage>
</organism>
<protein>
    <submittedName>
        <fullName evidence="2">Centromere protein P-like</fullName>
    </submittedName>
</protein>
<reference evidence="2" key="1">
    <citation type="submission" date="2025-08" db="UniProtKB">
        <authorList>
            <consortium name="Ensembl"/>
        </authorList>
    </citation>
    <scope>IDENTIFICATION</scope>
</reference>
<dbReference type="Pfam" id="PF13096">
    <property type="entry name" value="CENP-P"/>
    <property type="match status" value="1"/>
</dbReference>
<sequence>MEQKYEEEIQMLQQEIEMLEAEQEETLRSIFIEHGDRLQRELKSVYKERGGAQKHTLSKLITEVRELEKKLRRQTEINGIALNECFVKTLHKSERKLVQQLRLAGHCSVLLFQVEFAVTEIQEDDALLRRVTELNIVVDGVEFKDFSAFVSRVEDTKDLLLFFRTLRTFSERCEERRQTFQHFQEKYPDVVSLPEGCRSELMIIKSPQLPGISMTIFWKIDVSMEGVVKPSLELLLKMPDQAREFDTKKVMENGSDYFQSLLRVLAVEASIEGLIRTVFVRTQKLSQSSRCGSFISNRLFDINTCTITR</sequence>
<keyword evidence="1" id="KW-0175">Coiled coil</keyword>
<dbReference type="Proteomes" id="UP000472260">
    <property type="component" value="Unassembled WGS sequence"/>
</dbReference>
<dbReference type="Ensembl" id="ENSSANT00000069811.1">
    <property type="protein sequence ID" value="ENSSANP00000065672.1"/>
    <property type="gene ID" value="ENSSANG00000032736.1"/>
</dbReference>
<reference evidence="2" key="2">
    <citation type="submission" date="2025-09" db="UniProtKB">
        <authorList>
            <consortium name="Ensembl"/>
        </authorList>
    </citation>
    <scope>IDENTIFICATION</scope>
</reference>
<gene>
    <name evidence="2" type="primary">LOC107658387</name>
</gene>
<proteinExistence type="predicted"/>
<evidence type="ECO:0000313" key="2">
    <source>
        <dbReference type="Ensembl" id="ENSSANP00000065672.1"/>
    </source>
</evidence>
<dbReference type="GeneID" id="107658387"/>
<feature type="coiled-coil region" evidence="1">
    <location>
        <begin position="2"/>
        <end position="29"/>
    </location>
</feature>
<dbReference type="OrthoDB" id="5976950at2759"/>
<dbReference type="PANTHER" id="PTHR28577">
    <property type="entry name" value="CENTROMERE PROTEIN P"/>
    <property type="match status" value="1"/>
</dbReference>
<evidence type="ECO:0000256" key="1">
    <source>
        <dbReference type="SAM" id="Coils"/>
    </source>
</evidence>
<name>A0A671QAY3_9TELE</name>
<dbReference type="PANTHER" id="PTHR28577:SF1">
    <property type="entry name" value="CENTROMERE PROTEIN P"/>
    <property type="match status" value="1"/>
</dbReference>
<keyword evidence="3" id="KW-1185">Reference proteome</keyword>